<accession>A0A564Y308</accession>
<keyword evidence="6" id="KW-1133">Transmembrane helix</keyword>
<feature type="binding site" evidence="4">
    <location>
        <begin position="210"/>
        <end position="214"/>
    </location>
    <ligand>
        <name>ATP</name>
        <dbReference type="ChEBI" id="CHEBI:30616"/>
    </ligand>
</feature>
<dbReference type="CDD" id="cd24044">
    <property type="entry name" value="ASKHA_NBD_NTPDase1-like"/>
    <property type="match status" value="1"/>
</dbReference>
<evidence type="ECO:0000256" key="3">
    <source>
        <dbReference type="PIRSR" id="PIRSR600407-1"/>
    </source>
</evidence>
<keyword evidence="2 5" id="KW-0378">Hydrolase</keyword>
<evidence type="ECO:0000256" key="5">
    <source>
        <dbReference type="RuleBase" id="RU003833"/>
    </source>
</evidence>
<dbReference type="AlphaFoldDB" id="A0A564Y308"/>
<sequence length="506" mass="56134">MDIKGPYFDKSCIKYTIIGLLVLILCIIIILVALYVVASNPSNAYALLIDAGSTSSKLSVFTWKDWPYIDNGYVRELSTDKVSPGISSYKNDPKEAYNKLEPNITNLVKACIPSDQQSRTHQYLAATAGMRLLDLENPLKSEAIIEVLQLNLPRTGLKLGNPYSDVRVMSGRDEGIYAFITVNYLLGKFGDQQSSPVDQLQTVGSLDLGGASTQIAFVSEDVNAPHTSTRGLFGNDYTIYSYSYLCYGKSAAEKRVWAQIIVNNSNAADPHKPIENPCLNMDKNITIETAPIFDDQCVTGTYASDLVGSALTKPMGLPSDITFYGTGDPDKCREFVRMMFPSKTCSQTPCMFGDIYRPALRGNFLAFSGFTYSAKFFGVYNKSTTRTDYRAQVDKFCKLPYADVKKLPGYDKYTYIYCFDGAYIETLLAGYGFEESESWKKITFEDKVNNAIVSWAMGYTIDATGMIESASPQIKLDTNAFIASVVCLSIIFVILLGLLLYIILRK</sequence>
<evidence type="ECO:0000313" key="8">
    <source>
        <dbReference type="Proteomes" id="UP000321570"/>
    </source>
</evidence>
<dbReference type="Gene3D" id="3.30.420.150">
    <property type="entry name" value="Exopolyphosphatase. Domain 2"/>
    <property type="match status" value="1"/>
</dbReference>
<evidence type="ECO:0000256" key="1">
    <source>
        <dbReference type="ARBA" id="ARBA00009283"/>
    </source>
</evidence>
<dbReference type="PANTHER" id="PTHR11782:SF83">
    <property type="entry name" value="GUANOSINE-DIPHOSPHATASE"/>
    <property type="match status" value="1"/>
</dbReference>
<proteinExistence type="inferred from homology"/>
<dbReference type="Gene3D" id="3.30.420.40">
    <property type="match status" value="1"/>
</dbReference>
<keyword evidence="8" id="KW-1185">Reference proteome</keyword>
<gene>
    <name evidence="7" type="ORF">WMSIL1_LOCUS2070</name>
</gene>
<evidence type="ECO:0000256" key="4">
    <source>
        <dbReference type="PIRSR" id="PIRSR600407-2"/>
    </source>
</evidence>
<dbReference type="InterPro" id="IPR000407">
    <property type="entry name" value="GDA1_CD39_NTPase"/>
</dbReference>
<protein>
    <submittedName>
        <fullName evidence="7">Uncharacterized protein</fullName>
    </submittedName>
</protein>
<keyword evidence="4" id="KW-0067">ATP-binding</keyword>
<name>A0A564Y308_HYMDI</name>
<keyword evidence="6" id="KW-0812">Transmembrane</keyword>
<dbReference type="PANTHER" id="PTHR11782">
    <property type="entry name" value="ADENOSINE/GUANOSINE DIPHOSPHATASE"/>
    <property type="match status" value="1"/>
</dbReference>
<dbReference type="Pfam" id="PF01150">
    <property type="entry name" value="GDA1_CD39"/>
    <property type="match status" value="1"/>
</dbReference>
<feature type="transmembrane region" description="Helical" evidence="6">
    <location>
        <begin position="481"/>
        <end position="504"/>
    </location>
</feature>
<dbReference type="Proteomes" id="UP000321570">
    <property type="component" value="Unassembled WGS sequence"/>
</dbReference>
<feature type="active site" description="Proton acceptor" evidence="3">
    <location>
        <position position="174"/>
    </location>
</feature>
<dbReference type="GO" id="GO:0017111">
    <property type="term" value="F:ribonucleoside triphosphate phosphatase activity"/>
    <property type="evidence" value="ECO:0007669"/>
    <property type="project" value="TreeGrafter"/>
</dbReference>
<evidence type="ECO:0000313" key="7">
    <source>
        <dbReference type="EMBL" id="VUZ41178.1"/>
    </source>
</evidence>
<dbReference type="GO" id="GO:0009134">
    <property type="term" value="P:nucleoside diphosphate catabolic process"/>
    <property type="evidence" value="ECO:0007669"/>
    <property type="project" value="TreeGrafter"/>
</dbReference>
<dbReference type="EMBL" id="CABIJS010000054">
    <property type="protein sequence ID" value="VUZ41178.1"/>
    <property type="molecule type" value="Genomic_DNA"/>
</dbReference>
<dbReference type="GO" id="GO:0005524">
    <property type="term" value="F:ATP binding"/>
    <property type="evidence" value="ECO:0007669"/>
    <property type="project" value="UniProtKB-KW"/>
</dbReference>
<dbReference type="GO" id="GO:0005886">
    <property type="term" value="C:plasma membrane"/>
    <property type="evidence" value="ECO:0007669"/>
    <property type="project" value="TreeGrafter"/>
</dbReference>
<dbReference type="PROSITE" id="PS01238">
    <property type="entry name" value="GDA1_CD39_NTPASE"/>
    <property type="match status" value="1"/>
</dbReference>
<feature type="transmembrane region" description="Helical" evidence="6">
    <location>
        <begin position="12"/>
        <end position="38"/>
    </location>
</feature>
<dbReference type="GO" id="GO:0045134">
    <property type="term" value="F:UDP phosphatase activity"/>
    <property type="evidence" value="ECO:0007669"/>
    <property type="project" value="TreeGrafter"/>
</dbReference>
<evidence type="ECO:0000256" key="2">
    <source>
        <dbReference type="ARBA" id="ARBA00022801"/>
    </source>
</evidence>
<organism evidence="7 8">
    <name type="scientific">Hymenolepis diminuta</name>
    <name type="common">Rat tapeworm</name>
    <dbReference type="NCBI Taxonomy" id="6216"/>
    <lineage>
        <taxon>Eukaryota</taxon>
        <taxon>Metazoa</taxon>
        <taxon>Spiralia</taxon>
        <taxon>Lophotrochozoa</taxon>
        <taxon>Platyhelminthes</taxon>
        <taxon>Cestoda</taxon>
        <taxon>Eucestoda</taxon>
        <taxon>Cyclophyllidea</taxon>
        <taxon>Hymenolepididae</taxon>
        <taxon>Hymenolepis</taxon>
    </lineage>
</organism>
<dbReference type="GO" id="GO:0004382">
    <property type="term" value="F:GDP phosphatase activity"/>
    <property type="evidence" value="ECO:0007669"/>
    <property type="project" value="TreeGrafter"/>
</dbReference>
<reference evidence="7 8" key="1">
    <citation type="submission" date="2019-07" db="EMBL/GenBank/DDBJ databases">
        <authorList>
            <person name="Jastrzebski P J."/>
            <person name="Paukszto L."/>
            <person name="Jastrzebski P J."/>
        </authorList>
    </citation>
    <scope>NUCLEOTIDE SEQUENCE [LARGE SCALE GENOMIC DNA]</scope>
    <source>
        <strain evidence="7 8">WMS-il1</strain>
    </source>
</reference>
<keyword evidence="4" id="KW-0547">Nucleotide-binding</keyword>
<keyword evidence="6" id="KW-0472">Membrane</keyword>
<comment type="similarity">
    <text evidence="1 5">Belongs to the GDA1/CD39 NTPase family.</text>
</comment>
<evidence type="ECO:0000256" key="6">
    <source>
        <dbReference type="SAM" id="Phobius"/>
    </source>
</evidence>